<name>A0ABV0BGW8_9HYPH</name>
<dbReference type="EMBL" id="JBBYXI010000001">
    <property type="protein sequence ID" value="MEN3930207.1"/>
    <property type="molecule type" value="Genomic_DNA"/>
</dbReference>
<keyword evidence="3 7" id="KW-0732">Signal</keyword>
<dbReference type="SUPFAM" id="SSF53850">
    <property type="entry name" value="Periplasmic binding protein-like II"/>
    <property type="match status" value="1"/>
</dbReference>
<dbReference type="Proteomes" id="UP001418637">
    <property type="component" value="Unassembled WGS sequence"/>
</dbReference>
<dbReference type="PIRSF" id="PIRSF002854">
    <property type="entry name" value="MetQ"/>
    <property type="match status" value="1"/>
</dbReference>
<feature type="chain" id="PRO_5047300299" evidence="7">
    <location>
        <begin position="23"/>
        <end position="263"/>
    </location>
</feature>
<keyword evidence="5" id="KW-0564">Palmitate</keyword>
<dbReference type="NCBIfam" id="TIGR00363">
    <property type="entry name" value="MetQ/NlpA family lipoprotein"/>
    <property type="match status" value="1"/>
</dbReference>
<evidence type="ECO:0000256" key="5">
    <source>
        <dbReference type="ARBA" id="ARBA00023139"/>
    </source>
</evidence>
<evidence type="ECO:0000256" key="4">
    <source>
        <dbReference type="ARBA" id="ARBA00023136"/>
    </source>
</evidence>
<dbReference type="CDD" id="cd13598">
    <property type="entry name" value="PBP2_lipoprotein_IlpA_like"/>
    <property type="match status" value="1"/>
</dbReference>
<dbReference type="InterPro" id="IPR004872">
    <property type="entry name" value="Lipoprotein_NlpA"/>
</dbReference>
<evidence type="ECO:0000256" key="3">
    <source>
        <dbReference type="ARBA" id="ARBA00022729"/>
    </source>
</evidence>
<dbReference type="PANTHER" id="PTHR30429:SF1">
    <property type="entry name" value="D-METHIONINE-BINDING LIPOPROTEIN METQ-RELATED"/>
    <property type="match status" value="1"/>
</dbReference>
<keyword evidence="4" id="KW-0472">Membrane</keyword>
<evidence type="ECO:0000313" key="8">
    <source>
        <dbReference type="EMBL" id="MEN3930207.1"/>
    </source>
</evidence>
<comment type="similarity">
    <text evidence="2">Belongs to the NlpA lipoprotein family.</text>
</comment>
<keyword evidence="6" id="KW-0449">Lipoprotein</keyword>
<evidence type="ECO:0000256" key="7">
    <source>
        <dbReference type="SAM" id="SignalP"/>
    </source>
</evidence>
<evidence type="ECO:0000256" key="1">
    <source>
        <dbReference type="ARBA" id="ARBA00004635"/>
    </source>
</evidence>
<reference evidence="8 9" key="1">
    <citation type="submission" date="2024-04" db="EMBL/GenBank/DDBJ databases">
        <title>A novel species isolated from cricket.</title>
        <authorList>
            <person name="Wang H.-C."/>
        </authorList>
    </citation>
    <scope>NUCLEOTIDE SEQUENCE [LARGE SCALE GENOMIC DNA]</scope>
    <source>
        <strain evidence="8 9">WL0021</strain>
    </source>
</reference>
<protein>
    <submittedName>
        <fullName evidence="8">MetQ/NlpA family ABC transporter substrate-binding protein</fullName>
    </submittedName>
</protein>
<dbReference type="Gene3D" id="3.40.190.10">
    <property type="entry name" value="Periplasmic binding protein-like II"/>
    <property type="match status" value="2"/>
</dbReference>
<comment type="subcellular location">
    <subcellularLocation>
        <location evidence="1">Membrane</location>
        <topology evidence="1">Lipid-anchor</topology>
    </subcellularLocation>
</comment>
<dbReference type="PANTHER" id="PTHR30429">
    <property type="entry name" value="D-METHIONINE-BINDING LIPOPROTEIN METQ"/>
    <property type="match status" value="1"/>
</dbReference>
<evidence type="ECO:0000313" key="9">
    <source>
        <dbReference type="Proteomes" id="UP001418637"/>
    </source>
</evidence>
<keyword evidence="9" id="KW-1185">Reference proteome</keyword>
<evidence type="ECO:0000256" key="6">
    <source>
        <dbReference type="ARBA" id="ARBA00023288"/>
    </source>
</evidence>
<proteinExistence type="inferred from homology"/>
<evidence type="ECO:0000256" key="2">
    <source>
        <dbReference type="ARBA" id="ARBA00008973"/>
    </source>
</evidence>
<dbReference type="RefSeq" id="WP_346336172.1">
    <property type="nucleotide sequence ID" value="NZ_JBBYXI010000001.1"/>
</dbReference>
<gene>
    <name evidence="8" type="ORF">WJT86_03920</name>
</gene>
<organism evidence="8 9">
    <name type="scientific">Hohaiivirga grylli</name>
    <dbReference type="NCBI Taxonomy" id="3133970"/>
    <lineage>
        <taxon>Bacteria</taxon>
        <taxon>Pseudomonadati</taxon>
        <taxon>Pseudomonadota</taxon>
        <taxon>Alphaproteobacteria</taxon>
        <taxon>Hyphomicrobiales</taxon>
        <taxon>Methylobacteriaceae</taxon>
        <taxon>Hohaiivirga</taxon>
    </lineage>
</organism>
<feature type="signal peptide" evidence="7">
    <location>
        <begin position="1"/>
        <end position="22"/>
    </location>
</feature>
<comment type="caution">
    <text evidence="8">The sequence shown here is derived from an EMBL/GenBank/DDBJ whole genome shotgun (WGS) entry which is preliminary data.</text>
</comment>
<dbReference type="Pfam" id="PF03180">
    <property type="entry name" value="Lipoprotein_9"/>
    <property type="match status" value="1"/>
</dbReference>
<sequence length="263" mass="28618">MSLKKFGLAALLILSSILPAAAQEKTKLKLGVTAGPHAEIAEFIKPLAAKAGLDLEIFVFNDYVIPNQALADGDLDLNSFQHKPYLDKHSADKGFKFAVIGQTVTFPMGFYSKKYKNWEQLPDGATLAIPNDPTNGGRALLLLQSKGILKVDPKVGLIPTVLDVTENKKNFKILEVEPAQTIRTLEDVDAAGVNTNFVVANGGNPVKDAILIEGRDGPYANVLVVREADTDKPWIKPLLAVYHSDEVKKFVDEHFKGSVIPAF</sequence>
<accession>A0ABV0BGW8</accession>